<protein>
    <submittedName>
        <fullName evidence="7">EI24 domain-containing protein</fullName>
    </submittedName>
</protein>
<sequence length="307" mass="33560">MKLLLDSVWRAAAYLFMPRVIGLTLLPLVVAGGLTLVTGYFFYEPAVDGVRNWLETWSLTEAVLRWLDLHAGTSFRAMMAIIIVLAVAIPVVVVLSLLLVAAFMTPALVSLVAERRFPGLERLRGGNFWRGLAVSLGATLLALVALLLSAPLWLVPPLALIIPPLIWGWLTTKVMSFDALAEHASEAERLRIRERHHWPLLFIGVITGYLGAAPTLLWAVSAATLILAPFLIVVSIWLYTLVFAFSALWFVHYCLGALRDDRLIVAGNAAAAARQATDLRELSVAGPGSDYDFQRDVPPQPPVLPPA</sequence>
<feature type="region of interest" description="Disordered" evidence="5">
    <location>
        <begin position="287"/>
        <end position="307"/>
    </location>
</feature>
<comment type="subcellular location">
    <subcellularLocation>
        <location evidence="1">Membrane</location>
        <topology evidence="1">Multi-pass membrane protein</topology>
    </subcellularLocation>
</comment>
<dbReference type="Proteomes" id="UP001500279">
    <property type="component" value="Unassembled WGS sequence"/>
</dbReference>
<evidence type="ECO:0000256" key="4">
    <source>
        <dbReference type="ARBA" id="ARBA00023136"/>
    </source>
</evidence>
<evidence type="ECO:0000256" key="2">
    <source>
        <dbReference type="ARBA" id="ARBA00022692"/>
    </source>
</evidence>
<evidence type="ECO:0000256" key="6">
    <source>
        <dbReference type="SAM" id="Phobius"/>
    </source>
</evidence>
<keyword evidence="2 6" id="KW-0812">Transmembrane</keyword>
<dbReference type="Pfam" id="PF07264">
    <property type="entry name" value="EI24"/>
    <property type="match status" value="1"/>
</dbReference>
<reference evidence="7 8" key="1">
    <citation type="journal article" date="2019" name="Int. J. Syst. Evol. Microbiol.">
        <title>The Global Catalogue of Microorganisms (GCM) 10K type strain sequencing project: providing services to taxonomists for standard genome sequencing and annotation.</title>
        <authorList>
            <consortium name="The Broad Institute Genomics Platform"/>
            <consortium name="The Broad Institute Genome Sequencing Center for Infectious Disease"/>
            <person name="Wu L."/>
            <person name="Ma J."/>
        </authorList>
    </citation>
    <scope>NUCLEOTIDE SEQUENCE [LARGE SCALE GENOMIC DNA]</scope>
    <source>
        <strain evidence="7 8">JCM 15503</strain>
    </source>
</reference>
<name>A0ABN1JY02_9BURK</name>
<accession>A0ABN1JY02</accession>
<evidence type="ECO:0000256" key="5">
    <source>
        <dbReference type="SAM" id="MobiDB-lite"/>
    </source>
</evidence>
<gene>
    <name evidence="7" type="ORF">GCM10009107_19290</name>
</gene>
<comment type="caution">
    <text evidence="7">The sequence shown here is derived from an EMBL/GenBank/DDBJ whole genome shotgun (WGS) entry which is preliminary data.</text>
</comment>
<feature type="transmembrane region" description="Helical" evidence="6">
    <location>
        <begin position="20"/>
        <end position="43"/>
    </location>
</feature>
<evidence type="ECO:0000256" key="1">
    <source>
        <dbReference type="ARBA" id="ARBA00004141"/>
    </source>
</evidence>
<keyword evidence="8" id="KW-1185">Reference proteome</keyword>
<feature type="transmembrane region" description="Helical" evidence="6">
    <location>
        <begin position="78"/>
        <end position="111"/>
    </location>
</feature>
<dbReference type="InterPro" id="IPR059112">
    <property type="entry name" value="CysZ/EI24"/>
</dbReference>
<evidence type="ECO:0000313" key="7">
    <source>
        <dbReference type="EMBL" id="GAA0749002.1"/>
    </source>
</evidence>
<evidence type="ECO:0000256" key="3">
    <source>
        <dbReference type="ARBA" id="ARBA00022989"/>
    </source>
</evidence>
<keyword evidence="3 6" id="KW-1133">Transmembrane helix</keyword>
<feature type="transmembrane region" description="Helical" evidence="6">
    <location>
        <begin position="132"/>
        <end position="154"/>
    </location>
</feature>
<evidence type="ECO:0000313" key="8">
    <source>
        <dbReference type="Proteomes" id="UP001500279"/>
    </source>
</evidence>
<feature type="transmembrane region" description="Helical" evidence="6">
    <location>
        <begin position="160"/>
        <end position="180"/>
    </location>
</feature>
<organism evidence="7 8">
    <name type="scientific">Ideonella azotifigens</name>
    <dbReference type="NCBI Taxonomy" id="513160"/>
    <lineage>
        <taxon>Bacteria</taxon>
        <taxon>Pseudomonadati</taxon>
        <taxon>Pseudomonadota</taxon>
        <taxon>Betaproteobacteria</taxon>
        <taxon>Burkholderiales</taxon>
        <taxon>Sphaerotilaceae</taxon>
        <taxon>Ideonella</taxon>
    </lineage>
</organism>
<proteinExistence type="predicted"/>
<feature type="compositionally biased region" description="Pro residues" evidence="5">
    <location>
        <begin position="298"/>
        <end position="307"/>
    </location>
</feature>
<feature type="transmembrane region" description="Helical" evidence="6">
    <location>
        <begin position="226"/>
        <end position="251"/>
    </location>
</feature>
<dbReference type="EMBL" id="BAAAEW010000008">
    <property type="protein sequence ID" value="GAA0749002.1"/>
    <property type="molecule type" value="Genomic_DNA"/>
</dbReference>
<feature type="transmembrane region" description="Helical" evidence="6">
    <location>
        <begin position="200"/>
        <end position="220"/>
    </location>
</feature>
<keyword evidence="4 6" id="KW-0472">Membrane</keyword>
<dbReference type="RefSeq" id="WP_141286542.1">
    <property type="nucleotide sequence ID" value="NZ_BAAAEW010000008.1"/>
</dbReference>